<feature type="compositionally biased region" description="Acidic residues" evidence="1">
    <location>
        <begin position="94"/>
        <end position="104"/>
    </location>
</feature>
<dbReference type="AlphaFoldDB" id="A0A9N9EA28"/>
<evidence type="ECO:0000313" key="3">
    <source>
        <dbReference type="Proteomes" id="UP000789572"/>
    </source>
</evidence>
<organism evidence="2 3">
    <name type="scientific">Paraglomus occultum</name>
    <dbReference type="NCBI Taxonomy" id="144539"/>
    <lineage>
        <taxon>Eukaryota</taxon>
        <taxon>Fungi</taxon>
        <taxon>Fungi incertae sedis</taxon>
        <taxon>Mucoromycota</taxon>
        <taxon>Glomeromycotina</taxon>
        <taxon>Glomeromycetes</taxon>
        <taxon>Paraglomerales</taxon>
        <taxon>Paraglomeraceae</taxon>
        <taxon>Paraglomus</taxon>
    </lineage>
</organism>
<reference evidence="2" key="1">
    <citation type="submission" date="2021-06" db="EMBL/GenBank/DDBJ databases">
        <authorList>
            <person name="Kallberg Y."/>
            <person name="Tangrot J."/>
            <person name="Rosling A."/>
        </authorList>
    </citation>
    <scope>NUCLEOTIDE SEQUENCE</scope>
    <source>
        <strain evidence="2">IA702</strain>
    </source>
</reference>
<feature type="region of interest" description="Disordered" evidence="1">
    <location>
        <begin position="80"/>
        <end position="105"/>
    </location>
</feature>
<keyword evidence="3" id="KW-1185">Reference proteome</keyword>
<sequence length="133" mass="14529">ASPRELQLSYLHQHENELDLRLYGTVISELSGQVCRTFQVRFEALGDGNVTADILGGNLRYEGPTVSNTSRNVSTTIEQSTAYEEMSDGSGSSSEEEQVDDTSEVDLTAAETVAFTGEHHGNAHSLWLHLLSN</sequence>
<evidence type="ECO:0000256" key="1">
    <source>
        <dbReference type="SAM" id="MobiDB-lite"/>
    </source>
</evidence>
<accession>A0A9N9EA28</accession>
<feature type="non-terminal residue" evidence="2">
    <location>
        <position position="1"/>
    </location>
</feature>
<name>A0A9N9EA28_9GLOM</name>
<gene>
    <name evidence="2" type="ORF">POCULU_LOCUS10737</name>
</gene>
<comment type="caution">
    <text evidence="2">The sequence shown here is derived from an EMBL/GenBank/DDBJ whole genome shotgun (WGS) entry which is preliminary data.</text>
</comment>
<protein>
    <submittedName>
        <fullName evidence="2">474_t:CDS:1</fullName>
    </submittedName>
</protein>
<dbReference type="EMBL" id="CAJVPJ010006166">
    <property type="protein sequence ID" value="CAG8666648.1"/>
    <property type="molecule type" value="Genomic_DNA"/>
</dbReference>
<dbReference type="Proteomes" id="UP000789572">
    <property type="component" value="Unassembled WGS sequence"/>
</dbReference>
<feature type="non-terminal residue" evidence="2">
    <location>
        <position position="133"/>
    </location>
</feature>
<evidence type="ECO:0000313" key="2">
    <source>
        <dbReference type="EMBL" id="CAG8666648.1"/>
    </source>
</evidence>
<proteinExistence type="predicted"/>